<name>A0AAV0W282_9HEMI</name>
<gene>
    <name evidence="1" type="ORF">MEUPH1_LOCUS6418</name>
</gene>
<organism evidence="1 2">
    <name type="scientific">Macrosiphum euphorbiae</name>
    <name type="common">potato aphid</name>
    <dbReference type="NCBI Taxonomy" id="13131"/>
    <lineage>
        <taxon>Eukaryota</taxon>
        <taxon>Metazoa</taxon>
        <taxon>Ecdysozoa</taxon>
        <taxon>Arthropoda</taxon>
        <taxon>Hexapoda</taxon>
        <taxon>Insecta</taxon>
        <taxon>Pterygota</taxon>
        <taxon>Neoptera</taxon>
        <taxon>Paraneoptera</taxon>
        <taxon>Hemiptera</taxon>
        <taxon>Sternorrhyncha</taxon>
        <taxon>Aphidomorpha</taxon>
        <taxon>Aphidoidea</taxon>
        <taxon>Aphididae</taxon>
        <taxon>Macrosiphini</taxon>
        <taxon>Macrosiphum</taxon>
    </lineage>
</organism>
<comment type="caution">
    <text evidence="1">The sequence shown here is derived from an EMBL/GenBank/DDBJ whole genome shotgun (WGS) entry which is preliminary data.</text>
</comment>
<keyword evidence="2" id="KW-1185">Reference proteome</keyword>
<protein>
    <submittedName>
        <fullName evidence="1">Uncharacterized protein</fullName>
    </submittedName>
</protein>
<accession>A0AAV0W282</accession>
<evidence type="ECO:0000313" key="1">
    <source>
        <dbReference type="EMBL" id="CAI6349903.1"/>
    </source>
</evidence>
<dbReference type="EMBL" id="CARXXK010000001">
    <property type="protein sequence ID" value="CAI6349903.1"/>
    <property type="molecule type" value="Genomic_DNA"/>
</dbReference>
<reference evidence="1 2" key="1">
    <citation type="submission" date="2023-01" db="EMBL/GenBank/DDBJ databases">
        <authorList>
            <person name="Whitehead M."/>
        </authorList>
    </citation>
    <scope>NUCLEOTIDE SEQUENCE [LARGE SCALE GENOMIC DNA]</scope>
</reference>
<proteinExistence type="predicted"/>
<dbReference type="Proteomes" id="UP001160148">
    <property type="component" value="Unassembled WGS sequence"/>
</dbReference>
<evidence type="ECO:0000313" key="2">
    <source>
        <dbReference type="Proteomes" id="UP001160148"/>
    </source>
</evidence>
<dbReference type="AlphaFoldDB" id="A0AAV0W282"/>
<sequence>MRIDKTDTDKPTLLQILNLECQVDVVTCDIYVIGLCHQYYEKKKFIDLKTTEYSHAIGNYQYSIQYVYSRDLNKNSIKGDWVEVGEVCAMVRGTHIYVS</sequence>